<proteinExistence type="predicted"/>
<feature type="compositionally biased region" description="Basic and acidic residues" evidence="1">
    <location>
        <begin position="144"/>
        <end position="161"/>
    </location>
</feature>
<keyword evidence="2" id="KW-0472">Membrane</keyword>
<dbReference type="Proteomes" id="UP000525686">
    <property type="component" value="Unassembled WGS sequence"/>
</dbReference>
<protein>
    <submittedName>
        <fullName evidence="3">CU044_5270 family protein</fullName>
    </submittedName>
</protein>
<feature type="region of interest" description="Disordered" evidence="1">
    <location>
        <begin position="144"/>
        <end position="183"/>
    </location>
</feature>
<name>A0A7W3ZMB9_9ACTN</name>
<comment type="caution">
    <text evidence="3">The sequence shown here is derived from an EMBL/GenBank/DDBJ whole genome shotgun (WGS) entry which is preliminary data.</text>
</comment>
<keyword evidence="2" id="KW-1133">Transmembrane helix</keyword>
<gene>
    <name evidence="3" type="ORF">H3146_07405</name>
</gene>
<dbReference type="InterPro" id="IPR047789">
    <property type="entry name" value="CU044_5270-like"/>
</dbReference>
<organism evidence="3 4">
    <name type="scientific">Streptomyces alkaliterrae</name>
    <dbReference type="NCBI Taxonomy" id="2213162"/>
    <lineage>
        <taxon>Bacteria</taxon>
        <taxon>Bacillati</taxon>
        <taxon>Actinomycetota</taxon>
        <taxon>Actinomycetes</taxon>
        <taxon>Kitasatosporales</taxon>
        <taxon>Streptomycetaceae</taxon>
        <taxon>Streptomyces</taxon>
    </lineage>
</organism>
<dbReference type="RefSeq" id="WP_181353848.1">
    <property type="nucleotide sequence ID" value="NZ_JABJWZ010000042.1"/>
</dbReference>
<dbReference type="NCBIfam" id="NF038083">
    <property type="entry name" value="CU044_5270_fam"/>
    <property type="match status" value="1"/>
</dbReference>
<sequence>MTAVDDKRHGSDDERVAIRALVPGVADEDLPFGGRRRVGDRLMRELGGGARAAAPARRWFRRPAGLVVGAAACAVALGVAASLLVSGGGGRVAPVTPPEPAAVRLLDRVAVAAQRAPEPVVRDGQFLYTRTEGFAAVLSEVSEDGRMESSRSDQSRERWESVDGSARTLERYPGGGQDTFDAGKGTLVDPTYRFLESLPTDPEHLLQMFYEDAELNHGAGTDSTLGADQGAFVAIGDLLNGVECPPRVSAALYRAAARIPGVVLVPEATDALGRKGVAVAREHDGERTEWIFDRESLRLLGYRTVVLKDGDWGKAGEAAESKAIIARGVSDRAGEVPRKRS</sequence>
<reference evidence="4" key="1">
    <citation type="submission" date="2020-05" db="EMBL/GenBank/DDBJ databases">
        <title>Classification of alakaliphilic streptomycetes isolated from an alkaline soil next to Lonar Crater, India and a proposal for the recognition of Streptomyces alkaliterrae sp. nov.</title>
        <authorList>
            <person name="Golinska P."/>
        </authorList>
    </citation>
    <scope>NUCLEOTIDE SEQUENCE [LARGE SCALE GENOMIC DNA]</scope>
    <source>
        <strain evidence="4">OF3</strain>
    </source>
</reference>
<dbReference type="EMBL" id="JABJWZ010000042">
    <property type="protein sequence ID" value="MBB1253197.1"/>
    <property type="molecule type" value="Genomic_DNA"/>
</dbReference>
<evidence type="ECO:0000313" key="4">
    <source>
        <dbReference type="Proteomes" id="UP000525686"/>
    </source>
</evidence>
<accession>A0A7W3ZMB9</accession>
<evidence type="ECO:0000313" key="3">
    <source>
        <dbReference type="EMBL" id="MBB1253197.1"/>
    </source>
</evidence>
<evidence type="ECO:0000256" key="2">
    <source>
        <dbReference type="SAM" id="Phobius"/>
    </source>
</evidence>
<feature type="transmembrane region" description="Helical" evidence="2">
    <location>
        <begin position="64"/>
        <end position="85"/>
    </location>
</feature>
<dbReference type="AlphaFoldDB" id="A0A7W3ZMB9"/>
<evidence type="ECO:0000256" key="1">
    <source>
        <dbReference type="SAM" id="MobiDB-lite"/>
    </source>
</evidence>
<keyword evidence="2" id="KW-0812">Transmembrane</keyword>